<protein>
    <recommendedName>
        <fullName evidence="2 3">Single-stranded DNA-binding protein</fullName>
        <shortName evidence="2">SSB</shortName>
    </recommendedName>
</protein>
<sequence>MTDTMTVRGFAGTDPEFKAANTGNNVATFRLGSTPRWRNPQTGDWVSGETNWFTVACFGRLAENVTESIRKGEPVVVAGRPRMKPWTDQEGRQRWDFEINAQVVAHDLSFGHTSFEKVSPSTSASAQEPVEGSAEDSTDEQQQQGPADPWNGEPEISRPQAA</sequence>
<evidence type="ECO:0000256" key="3">
    <source>
        <dbReference type="PIRNR" id="PIRNR002070"/>
    </source>
</evidence>
<dbReference type="CDD" id="cd04496">
    <property type="entry name" value="SSB_OBF"/>
    <property type="match status" value="1"/>
</dbReference>
<dbReference type="InterPro" id="IPR011344">
    <property type="entry name" value="ssDNA-bd"/>
</dbReference>
<dbReference type="PANTHER" id="PTHR10302:SF0">
    <property type="entry name" value="SINGLE-STRANDED DNA-BINDING PROTEIN, MITOCHONDRIAL"/>
    <property type="match status" value="1"/>
</dbReference>
<dbReference type="HAMAP" id="MF_00984">
    <property type="entry name" value="SSB"/>
    <property type="match status" value="1"/>
</dbReference>
<organism evidence="5 6">
    <name type="scientific">Nesterenkonia sedimenti</name>
    <dbReference type="NCBI Taxonomy" id="1463632"/>
    <lineage>
        <taxon>Bacteria</taxon>
        <taxon>Bacillati</taxon>
        <taxon>Actinomycetota</taxon>
        <taxon>Actinomycetes</taxon>
        <taxon>Micrococcales</taxon>
        <taxon>Micrococcaceae</taxon>
        <taxon>Nesterenkonia</taxon>
    </lineage>
</organism>
<keyword evidence="1 2" id="KW-0238">DNA-binding</keyword>
<comment type="caution">
    <text evidence="5">The sequence shown here is derived from an EMBL/GenBank/DDBJ whole genome shotgun (WGS) entry which is preliminary data.</text>
</comment>
<dbReference type="GO" id="GO:0003697">
    <property type="term" value="F:single-stranded DNA binding"/>
    <property type="evidence" value="ECO:0007669"/>
    <property type="project" value="UniProtKB-UniRule"/>
</dbReference>
<dbReference type="PANTHER" id="PTHR10302">
    <property type="entry name" value="SINGLE-STRANDED DNA-BINDING PROTEIN"/>
    <property type="match status" value="1"/>
</dbReference>
<dbReference type="SUPFAM" id="SSF50249">
    <property type="entry name" value="Nucleic acid-binding proteins"/>
    <property type="match status" value="1"/>
</dbReference>
<dbReference type="RefSeq" id="WP_168886244.1">
    <property type="nucleotide sequence ID" value="NZ_JABAHY010000001.1"/>
</dbReference>
<reference evidence="5 6" key="1">
    <citation type="submission" date="2020-04" db="EMBL/GenBank/DDBJ databases">
        <title>Nesterenkonia sp. nov., isolated from marine sediment.</title>
        <authorList>
            <person name="Zhang G."/>
        </authorList>
    </citation>
    <scope>NUCLEOTIDE SEQUENCE [LARGE SCALE GENOMIC DNA]</scope>
    <source>
        <strain evidence="5 6">MY13</strain>
    </source>
</reference>
<dbReference type="Gene3D" id="2.40.50.140">
    <property type="entry name" value="Nucleic acid-binding proteins"/>
    <property type="match status" value="1"/>
</dbReference>
<comment type="caution">
    <text evidence="2">Lacks conserved residue(s) required for the propagation of feature annotation.</text>
</comment>
<evidence type="ECO:0000313" key="6">
    <source>
        <dbReference type="Proteomes" id="UP000523139"/>
    </source>
</evidence>
<name>A0A7X8THD0_9MICC</name>
<feature type="region of interest" description="Disordered" evidence="4">
    <location>
        <begin position="115"/>
        <end position="162"/>
    </location>
</feature>
<dbReference type="Proteomes" id="UP000523139">
    <property type="component" value="Unassembled WGS sequence"/>
</dbReference>
<dbReference type="GO" id="GO:0009295">
    <property type="term" value="C:nucleoid"/>
    <property type="evidence" value="ECO:0007669"/>
    <property type="project" value="TreeGrafter"/>
</dbReference>
<dbReference type="InterPro" id="IPR000424">
    <property type="entry name" value="Primosome_PriB/ssb"/>
</dbReference>
<comment type="subunit">
    <text evidence="2">Homotetramer.</text>
</comment>
<dbReference type="AlphaFoldDB" id="A0A7X8THD0"/>
<keyword evidence="6" id="KW-1185">Reference proteome</keyword>
<proteinExistence type="inferred from homology"/>
<dbReference type="PROSITE" id="PS50935">
    <property type="entry name" value="SSB"/>
    <property type="match status" value="1"/>
</dbReference>
<evidence type="ECO:0000313" key="5">
    <source>
        <dbReference type="EMBL" id="NLS08757.1"/>
    </source>
</evidence>
<dbReference type="NCBIfam" id="TIGR00621">
    <property type="entry name" value="ssb"/>
    <property type="match status" value="1"/>
</dbReference>
<accession>A0A7X8THD0</accession>
<dbReference type="InterPro" id="IPR012340">
    <property type="entry name" value="NA-bd_OB-fold"/>
</dbReference>
<dbReference type="GO" id="GO:0006260">
    <property type="term" value="P:DNA replication"/>
    <property type="evidence" value="ECO:0007669"/>
    <property type="project" value="InterPro"/>
</dbReference>
<gene>
    <name evidence="5" type="ORF">HGQ17_01800</name>
</gene>
<dbReference type="Pfam" id="PF00436">
    <property type="entry name" value="SSB"/>
    <property type="match status" value="1"/>
</dbReference>
<evidence type="ECO:0000256" key="2">
    <source>
        <dbReference type="HAMAP-Rule" id="MF_00984"/>
    </source>
</evidence>
<dbReference type="PIRSF" id="PIRSF002070">
    <property type="entry name" value="SSB"/>
    <property type="match status" value="1"/>
</dbReference>
<dbReference type="EMBL" id="JABAHY010000001">
    <property type="protein sequence ID" value="NLS08757.1"/>
    <property type="molecule type" value="Genomic_DNA"/>
</dbReference>
<evidence type="ECO:0000256" key="1">
    <source>
        <dbReference type="ARBA" id="ARBA00023125"/>
    </source>
</evidence>
<evidence type="ECO:0000256" key="4">
    <source>
        <dbReference type="SAM" id="MobiDB-lite"/>
    </source>
</evidence>